<feature type="region of interest" description="Disordered" evidence="1">
    <location>
        <begin position="398"/>
        <end position="418"/>
    </location>
</feature>
<evidence type="ECO:0000256" key="1">
    <source>
        <dbReference type="SAM" id="MobiDB-lite"/>
    </source>
</evidence>
<dbReference type="EMBL" id="CABL01000001">
    <property type="protein sequence ID" value="CBH73983.1"/>
    <property type="molecule type" value="Genomic_DNA"/>
</dbReference>
<organism evidence="2">
    <name type="scientific">mine drainage metagenome</name>
    <dbReference type="NCBI Taxonomy" id="410659"/>
    <lineage>
        <taxon>unclassified sequences</taxon>
        <taxon>metagenomes</taxon>
        <taxon>ecological metagenomes</taxon>
    </lineage>
</organism>
<name>E6PC00_9ZZZZ</name>
<proteinExistence type="predicted"/>
<dbReference type="AlphaFoldDB" id="E6PC00"/>
<sequence>MADADTTRGFGNGDGLNVRRITRRRRVRGALGRQGLSNHQLQSAPFSASKEGGMTAQSSTHLTPPRKRRPRTLKVVHLGIGGSSAPREYRMLKLNEREFRAARQAIKFARDRIKANGGLYGPSTIDNYAGRAGTDWAKKLLKPGAPKWSCNEALELSAAVEKCELARVTKRLCVLNDGISEAELKRVYRGYREGTIAQANEKTGEVVGALAVVRGGAIPADYDDWLSGQGDYDTLSALLGMRHALIRRQVAAQRTRDGEPYTCAMLYEPDAAQAIASEIARYLADQNLIHGARKNQHRLAYDALLKLFVEPDAEDVSFREGCRWAFWSHFRRYDVEAVIEIERRISMLRTDIAAAVSSPPDDRLREVKTVENGKYVSRFDGDPRAAWEPFMPPRVAEAAPSIELRNKSKARSNKSKTR</sequence>
<comment type="caution">
    <text evidence="2">The sequence shown here is derived from an EMBL/GenBank/DDBJ whole genome shotgun (WGS) entry which is preliminary data.</text>
</comment>
<feature type="compositionally biased region" description="Polar residues" evidence="1">
    <location>
        <begin position="36"/>
        <end position="46"/>
    </location>
</feature>
<accession>E6PC00</accession>
<protein>
    <submittedName>
        <fullName evidence="2">Uncharacterized protein</fullName>
    </submittedName>
</protein>
<evidence type="ECO:0000313" key="2">
    <source>
        <dbReference type="EMBL" id="CBH73983.1"/>
    </source>
</evidence>
<feature type="compositionally biased region" description="Basic residues" evidence="1">
    <location>
        <begin position="407"/>
        <end position="418"/>
    </location>
</feature>
<gene>
    <name evidence="2" type="ORF">CARN1_1870</name>
</gene>
<feature type="region of interest" description="Disordered" evidence="1">
    <location>
        <begin position="29"/>
        <end position="68"/>
    </location>
</feature>
<reference evidence="2" key="1">
    <citation type="submission" date="2009-10" db="EMBL/GenBank/DDBJ databases">
        <title>Diversity of trophic interactions inside an arsenic-rich microbial ecosystem.</title>
        <authorList>
            <person name="Bertin P.N."/>
            <person name="Heinrich-Salmeron A."/>
            <person name="Pelletier E."/>
            <person name="Goulhen-Chollet F."/>
            <person name="Arsene-Ploetze F."/>
            <person name="Gallien S."/>
            <person name="Calteau A."/>
            <person name="Vallenet D."/>
            <person name="Casiot C."/>
            <person name="Chane-Woon-Ming B."/>
            <person name="Giloteaux L."/>
            <person name="Barakat M."/>
            <person name="Bonnefoy V."/>
            <person name="Bruneel O."/>
            <person name="Chandler M."/>
            <person name="Cleiss J."/>
            <person name="Duran R."/>
            <person name="Elbaz-Poulichet F."/>
            <person name="Fonknechten N."/>
            <person name="Lauga B."/>
            <person name="Mornico D."/>
            <person name="Ortet P."/>
            <person name="Schaeffer C."/>
            <person name="Siguier P."/>
            <person name="Alexander Thil Smith A."/>
            <person name="Van Dorsselaer A."/>
            <person name="Weissenbach J."/>
            <person name="Medigue C."/>
            <person name="Le Paslier D."/>
        </authorList>
    </citation>
    <scope>NUCLEOTIDE SEQUENCE</scope>
</reference>